<dbReference type="EMBL" id="NHPJ01000059">
    <property type="protein sequence ID" value="OYR57602.1"/>
    <property type="molecule type" value="Genomic_DNA"/>
</dbReference>
<dbReference type="GO" id="GO:0003677">
    <property type="term" value="F:DNA binding"/>
    <property type="evidence" value="ECO:0007669"/>
    <property type="project" value="UniProtKB-KW"/>
</dbReference>
<dbReference type="NCBIfam" id="NF040570">
    <property type="entry name" value="guided_TnpB"/>
    <property type="match status" value="1"/>
</dbReference>
<evidence type="ECO:0000313" key="4">
    <source>
        <dbReference type="Proteomes" id="UP000216308"/>
    </source>
</evidence>
<dbReference type="RefSeq" id="WP_094530886.1">
    <property type="nucleotide sequence ID" value="NZ_NHPJ01000059.1"/>
</dbReference>
<accession>A0A256IN64</accession>
<dbReference type="InterPro" id="IPR010095">
    <property type="entry name" value="Cas12f1-like_TNB"/>
</dbReference>
<feature type="domain" description="Cas12f1-like TNB" evidence="2">
    <location>
        <begin position="304"/>
        <end position="369"/>
    </location>
</feature>
<proteinExistence type="predicted"/>
<dbReference type="NCBIfam" id="TIGR01766">
    <property type="entry name" value="IS200/IS605 family accessory protein TnpB-like domain"/>
    <property type="match status" value="1"/>
</dbReference>
<evidence type="ECO:0000256" key="1">
    <source>
        <dbReference type="ARBA" id="ARBA00023125"/>
    </source>
</evidence>
<dbReference type="Pfam" id="PF07282">
    <property type="entry name" value="Cas12f1-like_TNB"/>
    <property type="match status" value="1"/>
</dbReference>
<sequence>MPSKQALVKTLDFQLEIQSGNENLLYGACIESRRVYNETIRLAKNGVDWDMIPDRVAADVDLVKNTTQRVVAKALGAMENYYEYDNFDQPSHTKDGIYPLRANYEEGYNLFLTDDGDVAFRISAKPYQHVEGLLKGSDAHLDILKVGLESDEWEIGTAEVLFHNDSPELHVNVTNTDQTVRDKQDSQTVVGVDVNEDNVALTAFSEDGIKDTIVIEFPEIKFERHRYFTIRKRVQNAGKRSVHDTLEDQEERFVRDRLHKVSRHIVKWSRQFEDPCIVFEDLKEIRDSLDYGTRMNRRLHHLPFRALQHYTSYKAGFEGIPTAWINPEYTSQECPMCGHTERTNRNKKRFKCRDCGHQDHADRGASVNIAAKGIKNHQEWTVPALNSLPTVRTVRRQASGAVDAPTVTHDTVRGYQTDGITGVSD</sequence>
<evidence type="ECO:0000259" key="2">
    <source>
        <dbReference type="Pfam" id="PF07282"/>
    </source>
</evidence>
<name>A0A256IN64_9EURY</name>
<gene>
    <name evidence="3" type="ORF">DJ70_05455</name>
</gene>
<comment type="caution">
    <text evidence="3">The sequence shown here is derived from an EMBL/GenBank/DDBJ whole genome shotgun (WGS) entry which is preliminary data.</text>
</comment>
<protein>
    <submittedName>
        <fullName evidence="3">Transposase</fullName>
    </submittedName>
</protein>
<organism evidence="3 4">
    <name type="scientific">Halorubrum halodurans</name>
    <dbReference type="NCBI Taxonomy" id="1383851"/>
    <lineage>
        <taxon>Archaea</taxon>
        <taxon>Methanobacteriati</taxon>
        <taxon>Methanobacteriota</taxon>
        <taxon>Stenosarchaea group</taxon>
        <taxon>Halobacteria</taxon>
        <taxon>Halobacteriales</taxon>
        <taxon>Haloferacaceae</taxon>
        <taxon>Halorubrum</taxon>
    </lineage>
</organism>
<dbReference type="Proteomes" id="UP000216308">
    <property type="component" value="Unassembled WGS sequence"/>
</dbReference>
<keyword evidence="4" id="KW-1185">Reference proteome</keyword>
<dbReference type="AlphaFoldDB" id="A0A256IN64"/>
<reference evidence="3 4" key="1">
    <citation type="journal article" date="2014" name="Front. Microbiol.">
        <title>Population and genomic analysis of the genus Halorubrum.</title>
        <authorList>
            <person name="Fullmer M.S."/>
            <person name="Soucy S.M."/>
            <person name="Swithers K.S."/>
            <person name="Makkay A.M."/>
            <person name="Wheeler R."/>
            <person name="Ventosa A."/>
            <person name="Gogarten J.P."/>
            <person name="Papke R.T."/>
        </authorList>
    </citation>
    <scope>NUCLEOTIDE SEQUENCE [LARGE SCALE GENOMIC DNA]</scope>
    <source>
        <strain evidence="3 4">Cb34</strain>
    </source>
</reference>
<dbReference type="OrthoDB" id="168528at2157"/>
<evidence type="ECO:0000313" key="3">
    <source>
        <dbReference type="EMBL" id="OYR57602.1"/>
    </source>
</evidence>
<keyword evidence="1" id="KW-0238">DNA-binding</keyword>